<gene>
    <name evidence="2" type="ORF">TGEB3V08_LOCUS9624</name>
</gene>
<accession>A0A7R9K605</accession>
<protein>
    <submittedName>
        <fullName evidence="2">Uncharacterized protein</fullName>
    </submittedName>
</protein>
<dbReference type="EMBL" id="OE844617">
    <property type="protein sequence ID" value="CAD7605796.1"/>
    <property type="molecule type" value="Genomic_DNA"/>
</dbReference>
<feature type="region of interest" description="Disordered" evidence="1">
    <location>
        <begin position="21"/>
        <end position="62"/>
    </location>
</feature>
<sequence length="171" mass="19188">MNKQENGESYLMNNFMVRISKHTNDNQGTKVKRGQPGSVEQSEPDGWLRKRERRGNGRDKACTHTHTHTHECINEQALRLTNRSGYTLKTIYSNGLGIGKVEYRGSQPAFAWRESGKPIQENQPPVHPTEILTLISPSSADELNRTSALANYATEAGFSHMKLALSLILLQ</sequence>
<proteinExistence type="predicted"/>
<dbReference type="AlphaFoldDB" id="A0A7R9K605"/>
<evidence type="ECO:0000313" key="2">
    <source>
        <dbReference type="EMBL" id="CAD7605796.1"/>
    </source>
</evidence>
<feature type="compositionally biased region" description="Basic and acidic residues" evidence="1">
    <location>
        <begin position="46"/>
        <end position="62"/>
    </location>
</feature>
<name>A0A7R9K605_TIMGE</name>
<evidence type="ECO:0000256" key="1">
    <source>
        <dbReference type="SAM" id="MobiDB-lite"/>
    </source>
</evidence>
<reference evidence="2" key="1">
    <citation type="submission" date="2020-11" db="EMBL/GenBank/DDBJ databases">
        <authorList>
            <person name="Tran Van P."/>
        </authorList>
    </citation>
    <scope>NUCLEOTIDE SEQUENCE</scope>
</reference>
<organism evidence="2">
    <name type="scientific">Timema genevievae</name>
    <name type="common">Walking stick</name>
    <dbReference type="NCBI Taxonomy" id="629358"/>
    <lineage>
        <taxon>Eukaryota</taxon>
        <taxon>Metazoa</taxon>
        <taxon>Ecdysozoa</taxon>
        <taxon>Arthropoda</taxon>
        <taxon>Hexapoda</taxon>
        <taxon>Insecta</taxon>
        <taxon>Pterygota</taxon>
        <taxon>Neoptera</taxon>
        <taxon>Polyneoptera</taxon>
        <taxon>Phasmatodea</taxon>
        <taxon>Timematodea</taxon>
        <taxon>Timematoidea</taxon>
        <taxon>Timematidae</taxon>
        <taxon>Timema</taxon>
    </lineage>
</organism>